<proteinExistence type="predicted"/>
<dbReference type="Proteomes" id="UP000823399">
    <property type="component" value="Unassembled WGS sequence"/>
</dbReference>
<organism evidence="3 4">
    <name type="scientific">Suillus discolor</name>
    <dbReference type="NCBI Taxonomy" id="1912936"/>
    <lineage>
        <taxon>Eukaryota</taxon>
        <taxon>Fungi</taxon>
        <taxon>Dikarya</taxon>
        <taxon>Basidiomycota</taxon>
        <taxon>Agaricomycotina</taxon>
        <taxon>Agaricomycetes</taxon>
        <taxon>Agaricomycetidae</taxon>
        <taxon>Boletales</taxon>
        <taxon>Suillineae</taxon>
        <taxon>Suillaceae</taxon>
        <taxon>Suillus</taxon>
    </lineage>
</organism>
<dbReference type="AlphaFoldDB" id="A0A9P7JQ80"/>
<evidence type="ECO:0000313" key="4">
    <source>
        <dbReference type="Proteomes" id="UP000823399"/>
    </source>
</evidence>
<feature type="region of interest" description="Disordered" evidence="1">
    <location>
        <begin position="79"/>
        <end position="129"/>
    </location>
</feature>
<gene>
    <name evidence="3" type="ORF">F5147DRAFT_374131</name>
</gene>
<dbReference type="InterPro" id="IPR013087">
    <property type="entry name" value="Znf_C2H2_type"/>
</dbReference>
<feature type="compositionally biased region" description="Pro residues" evidence="1">
    <location>
        <begin position="146"/>
        <end position="156"/>
    </location>
</feature>
<evidence type="ECO:0000259" key="2">
    <source>
        <dbReference type="SMART" id="SM00355"/>
    </source>
</evidence>
<evidence type="ECO:0000256" key="1">
    <source>
        <dbReference type="SAM" id="MobiDB-lite"/>
    </source>
</evidence>
<feature type="domain" description="C2H2-type" evidence="2">
    <location>
        <begin position="35"/>
        <end position="59"/>
    </location>
</feature>
<dbReference type="SMART" id="SM00355">
    <property type="entry name" value="ZnF_C2H2"/>
    <property type="match status" value="3"/>
</dbReference>
<dbReference type="OrthoDB" id="2687452at2759"/>
<dbReference type="GeneID" id="64691707"/>
<protein>
    <recommendedName>
        <fullName evidence="2">C2H2-type domain-containing protein</fullName>
    </recommendedName>
</protein>
<dbReference type="EMBL" id="JABBWM010000067">
    <property type="protein sequence ID" value="KAG2097052.1"/>
    <property type="molecule type" value="Genomic_DNA"/>
</dbReference>
<sequence>MSKIYTCSAHPGCNATFTRFIDFKRHEAAYSLGGYICTWPGCDFATKRKFNYEIHSAKHTGEQRYICPHDDCNYKTHDPAGFTRHRQKQHGYVALPRGRGAPSTKGSGRIKLSSQSPAQPQPSAESLPPATFPQYQLQLQPMQLQPMPPQPMPPQPMQLQPMQLQPVPPQPMLPQPMQLQPMPPQPIQLQLMQSQPIQSQPMPPRSMQPLPTEHKLQSTQDRTPPPVYDSSLGVLYGSTDTADDYTMYTPPARTSNGWTEGCMCPELMQIYPSEMLGYEY</sequence>
<feature type="domain" description="C2H2-type" evidence="2">
    <location>
        <begin position="5"/>
        <end position="28"/>
    </location>
</feature>
<comment type="caution">
    <text evidence="3">The sequence shown here is derived from an EMBL/GenBank/DDBJ whole genome shotgun (WGS) entry which is preliminary data.</text>
</comment>
<name>A0A9P7JQ80_9AGAM</name>
<evidence type="ECO:0000313" key="3">
    <source>
        <dbReference type="EMBL" id="KAG2097052.1"/>
    </source>
</evidence>
<feature type="region of interest" description="Disordered" evidence="1">
    <location>
        <begin position="194"/>
        <end position="229"/>
    </location>
</feature>
<feature type="domain" description="C2H2-type" evidence="2">
    <location>
        <begin position="65"/>
        <end position="90"/>
    </location>
</feature>
<keyword evidence="4" id="KW-1185">Reference proteome</keyword>
<dbReference type="InterPro" id="IPR036236">
    <property type="entry name" value="Znf_C2H2_sf"/>
</dbReference>
<dbReference type="Gene3D" id="3.30.160.60">
    <property type="entry name" value="Classic Zinc Finger"/>
    <property type="match status" value="1"/>
</dbReference>
<dbReference type="RefSeq" id="XP_041288448.1">
    <property type="nucleotide sequence ID" value="XM_041429448.1"/>
</dbReference>
<dbReference type="SUPFAM" id="SSF57667">
    <property type="entry name" value="beta-beta-alpha zinc fingers"/>
    <property type="match status" value="1"/>
</dbReference>
<accession>A0A9P7JQ80</accession>
<reference evidence="3" key="1">
    <citation type="journal article" date="2020" name="New Phytol.">
        <title>Comparative genomics reveals dynamic genome evolution in host specialist ectomycorrhizal fungi.</title>
        <authorList>
            <person name="Lofgren L.A."/>
            <person name="Nguyen N.H."/>
            <person name="Vilgalys R."/>
            <person name="Ruytinx J."/>
            <person name="Liao H.L."/>
            <person name="Branco S."/>
            <person name="Kuo A."/>
            <person name="LaButti K."/>
            <person name="Lipzen A."/>
            <person name="Andreopoulos W."/>
            <person name="Pangilinan J."/>
            <person name="Riley R."/>
            <person name="Hundley H."/>
            <person name="Na H."/>
            <person name="Barry K."/>
            <person name="Grigoriev I.V."/>
            <person name="Stajich J.E."/>
            <person name="Kennedy P.G."/>
        </authorList>
    </citation>
    <scope>NUCLEOTIDE SEQUENCE</scope>
    <source>
        <strain evidence="3">FC423</strain>
    </source>
</reference>
<feature type="compositionally biased region" description="Low complexity" evidence="1">
    <location>
        <begin position="112"/>
        <end position="129"/>
    </location>
</feature>
<feature type="region of interest" description="Disordered" evidence="1">
    <location>
        <begin position="144"/>
        <end position="172"/>
    </location>
</feature>